<reference evidence="2" key="1">
    <citation type="journal article" date="2013" name="Nat. Genet.">
        <title>The duck genome and transcriptome provide insight into an avian influenza virus reservoir species.</title>
        <authorList>
            <person name="Huang Y."/>
            <person name="Li Y."/>
            <person name="Burt D.W."/>
            <person name="Chen H."/>
            <person name="Zhang Y."/>
            <person name="Qian W."/>
            <person name="Kim H."/>
            <person name="Gan S."/>
            <person name="Zhao Y."/>
            <person name="Li J."/>
            <person name="Yi K."/>
            <person name="Feng H."/>
            <person name="Zhu P."/>
            <person name="Li B."/>
            <person name="Liu Q."/>
            <person name="Fairley S."/>
            <person name="Magor K.E."/>
            <person name="Du Z."/>
            <person name="Hu X."/>
            <person name="Goodman L."/>
            <person name="Tafer H."/>
            <person name="Vignal A."/>
            <person name="Lee T."/>
            <person name="Kim K.W."/>
            <person name="Sheng Z."/>
            <person name="An Y."/>
            <person name="Searle S."/>
            <person name="Herrero J."/>
            <person name="Groenen M.A."/>
            <person name="Crooijmans R.P."/>
            <person name="Faraut T."/>
            <person name="Cai Q."/>
            <person name="Webster R.G."/>
            <person name="Aldridge J.R."/>
            <person name="Warren W.C."/>
            <person name="Bartschat S."/>
            <person name="Kehr S."/>
            <person name="Marz M."/>
            <person name="Stadler P.F."/>
            <person name="Smith J."/>
            <person name="Kraus R.H."/>
            <person name="Zhao Y."/>
            <person name="Ren L."/>
            <person name="Fei J."/>
            <person name="Morisson M."/>
            <person name="Kaiser P."/>
            <person name="Griffin D.K."/>
            <person name="Rao M."/>
            <person name="Pitel F."/>
            <person name="Wang J."/>
            <person name="Li N."/>
        </authorList>
    </citation>
    <scope>NUCLEOTIDE SEQUENCE [LARGE SCALE GENOMIC DNA]</scope>
</reference>
<evidence type="ECO:0000313" key="1">
    <source>
        <dbReference type="EMBL" id="EOB08600.1"/>
    </source>
</evidence>
<dbReference type="AlphaFoldDB" id="R0M3B3"/>
<gene>
    <name evidence="1" type="ORF">Anapl_05868</name>
</gene>
<accession>R0M3B3</accession>
<proteinExistence type="predicted"/>
<evidence type="ECO:0000313" key="2">
    <source>
        <dbReference type="Proteomes" id="UP000296049"/>
    </source>
</evidence>
<name>R0M3B3_ANAPL</name>
<sequence length="294" mass="32512">MKIVTLMGVCGHIQTPLSTSPEIGGKKNDEQHSSAWTCKCLPSRSKISSKFRHIKCLNWLFGFWVGLEQEKQQAARESTLLQPVEYKQFDPSSTSLSIFNNPPTKSKCNGGDYKCLFAARTLNYYCNPCKNIVMQFLHLQKVSENLTQIQQRTKEEEVTATSSASLTATGRLTLLLAILENCAEPKSTPQIASGTKAYFPERGLPAEQADGEQDDVQSLEASGTLTGAPTSCICKIGILEWGFRGDKHTQPGLDPECSAPSYLKDAIRLSEAFTRKQSRQDQSSLQFEVAYLDA</sequence>
<dbReference type="Proteomes" id="UP000296049">
    <property type="component" value="Unassembled WGS sequence"/>
</dbReference>
<keyword evidence="2" id="KW-1185">Reference proteome</keyword>
<protein>
    <submittedName>
        <fullName evidence="1">Uncharacterized protein</fullName>
    </submittedName>
</protein>
<dbReference type="EMBL" id="KB742435">
    <property type="protein sequence ID" value="EOB08600.1"/>
    <property type="molecule type" value="Genomic_DNA"/>
</dbReference>
<organism evidence="1 2">
    <name type="scientific">Anas platyrhynchos</name>
    <name type="common">Mallard</name>
    <name type="synonym">Anas boschas</name>
    <dbReference type="NCBI Taxonomy" id="8839"/>
    <lineage>
        <taxon>Eukaryota</taxon>
        <taxon>Metazoa</taxon>
        <taxon>Chordata</taxon>
        <taxon>Craniata</taxon>
        <taxon>Vertebrata</taxon>
        <taxon>Euteleostomi</taxon>
        <taxon>Archelosauria</taxon>
        <taxon>Archosauria</taxon>
        <taxon>Dinosauria</taxon>
        <taxon>Saurischia</taxon>
        <taxon>Theropoda</taxon>
        <taxon>Coelurosauria</taxon>
        <taxon>Aves</taxon>
        <taxon>Neognathae</taxon>
        <taxon>Galloanserae</taxon>
        <taxon>Anseriformes</taxon>
        <taxon>Anatidae</taxon>
        <taxon>Anatinae</taxon>
        <taxon>Anas</taxon>
    </lineage>
</organism>